<protein>
    <submittedName>
        <fullName evidence="2">Uncharacterized protein</fullName>
    </submittedName>
</protein>
<sequence>MEVWERTTGTSFVLANPVVQGKRVRGLAHLLDWLQDFPGETWQQRWLVSGAEALGDRWRQAPLRWLNSRGRCSAWLPSELSNGLKVLICADVIRPSLKWLVAMPSLKGDLAPGFALVRDPPGFARLKAHCEGRADLSPSSRRLILQRAAVILAAKGGLVHAITLGDVMELAEIETAVRTAWPKDLPSSTALCGTWRSSGPKLPRAGASCAPVGSGPRTN</sequence>
<proteinExistence type="predicted"/>
<organism evidence="2 3">
    <name type="scientific">Streptomyces cuspidosporus</name>
    <dbReference type="NCBI Taxonomy" id="66882"/>
    <lineage>
        <taxon>Bacteria</taxon>
        <taxon>Bacillati</taxon>
        <taxon>Actinomycetota</taxon>
        <taxon>Actinomycetes</taxon>
        <taxon>Kitasatosporales</taxon>
        <taxon>Streptomycetaceae</taxon>
        <taxon>Streptomyces</taxon>
    </lineage>
</organism>
<gene>
    <name evidence="2" type="ORF">GCM10010246_12900</name>
</gene>
<evidence type="ECO:0000313" key="2">
    <source>
        <dbReference type="EMBL" id="GAA2331173.1"/>
    </source>
</evidence>
<evidence type="ECO:0000256" key="1">
    <source>
        <dbReference type="SAM" id="MobiDB-lite"/>
    </source>
</evidence>
<dbReference type="Proteomes" id="UP001500253">
    <property type="component" value="Unassembled WGS sequence"/>
</dbReference>
<reference evidence="2 3" key="1">
    <citation type="journal article" date="2019" name="Int. J. Syst. Evol. Microbiol.">
        <title>The Global Catalogue of Microorganisms (GCM) 10K type strain sequencing project: providing services to taxonomists for standard genome sequencing and annotation.</title>
        <authorList>
            <consortium name="The Broad Institute Genomics Platform"/>
            <consortium name="The Broad Institute Genome Sequencing Center for Infectious Disease"/>
            <person name="Wu L."/>
            <person name="Ma J."/>
        </authorList>
    </citation>
    <scope>NUCLEOTIDE SEQUENCE [LARGE SCALE GENOMIC DNA]</scope>
    <source>
        <strain evidence="2 3">JCM 4316</strain>
    </source>
</reference>
<evidence type="ECO:0000313" key="3">
    <source>
        <dbReference type="Proteomes" id="UP001500253"/>
    </source>
</evidence>
<name>A0ABN3FJ31_9ACTN</name>
<accession>A0ABN3FJ31</accession>
<dbReference type="EMBL" id="BAAASD010000004">
    <property type="protein sequence ID" value="GAA2331173.1"/>
    <property type="molecule type" value="Genomic_DNA"/>
</dbReference>
<feature type="region of interest" description="Disordered" evidence="1">
    <location>
        <begin position="199"/>
        <end position="219"/>
    </location>
</feature>
<keyword evidence="3" id="KW-1185">Reference proteome</keyword>
<comment type="caution">
    <text evidence="2">The sequence shown here is derived from an EMBL/GenBank/DDBJ whole genome shotgun (WGS) entry which is preliminary data.</text>
</comment>